<accession>A0A1H3Y2M8</accession>
<organism evidence="9 10">
    <name type="scientific">Marinobacterium iners DSM 11526</name>
    <dbReference type="NCBI Taxonomy" id="1122198"/>
    <lineage>
        <taxon>Bacteria</taxon>
        <taxon>Pseudomonadati</taxon>
        <taxon>Pseudomonadota</taxon>
        <taxon>Gammaproteobacteria</taxon>
        <taxon>Oceanospirillales</taxon>
        <taxon>Oceanospirillaceae</taxon>
        <taxon>Marinobacterium</taxon>
    </lineage>
</organism>
<feature type="transmembrane region" description="Helical" evidence="7">
    <location>
        <begin position="255"/>
        <end position="277"/>
    </location>
</feature>
<dbReference type="GO" id="GO:0005886">
    <property type="term" value="C:plasma membrane"/>
    <property type="evidence" value="ECO:0007669"/>
    <property type="project" value="UniProtKB-SubCell"/>
</dbReference>
<dbReference type="Pfam" id="PF00528">
    <property type="entry name" value="BPD_transp_1"/>
    <property type="match status" value="1"/>
</dbReference>
<evidence type="ECO:0000256" key="4">
    <source>
        <dbReference type="ARBA" id="ARBA00022692"/>
    </source>
</evidence>
<feature type="domain" description="ABC transmembrane type-1" evidence="8">
    <location>
        <begin position="105"/>
        <end position="320"/>
    </location>
</feature>
<proteinExistence type="inferred from homology"/>
<feature type="transmembrane region" description="Helical" evidence="7">
    <location>
        <begin position="297"/>
        <end position="323"/>
    </location>
</feature>
<keyword evidence="2 7" id="KW-0813">Transport</keyword>
<feature type="transmembrane region" description="Helical" evidence="7">
    <location>
        <begin position="107"/>
        <end position="130"/>
    </location>
</feature>
<keyword evidence="3" id="KW-1003">Cell membrane</keyword>
<dbReference type="PANTHER" id="PTHR43376">
    <property type="entry name" value="OLIGOPEPTIDE TRANSPORT SYSTEM PERMEASE PROTEIN"/>
    <property type="match status" value="1"/>
</dbReference>
<dbReference type="PANTHER" id="PTHR43376:SF1">
    <property type="entry name" value="OLIGOPEPTIDE TRANSPORT SYSTEM PERMEASE PROTEIN"/>
    <property type="match status" value="1"/>
</dbReference>
<dbReference type="InterPro" id="IPR045621">
    <property type="entry name" value="BPD_transp_1_N"/>
</dbReference>
<dbReference type="STRING" id="1122198.SAMN02745729_101352"/>
<dbReference type="PROSITE" id="PS50928">
    <property type="entry name" value="ABC_TM1"/>
    <property type="match status" value="1"/>
</dbReference>
<evidence type="ECO:0000259" key="8">
    <source>
        <dbReference type="PROSITE" id="PS50928"/>
    </source>
</evidence>
<evidence type="ECO:0000256" key="1">
    <source>
        <dbReference type="ARBA" id="ARBA00004651"/>
    </source>
</evidence>
<evidence type="ECO:0000256" key="2">
    <source>
        <dbReference type="ARBA" id="ARBA00022448"/>
    </source>
</evidence>
<keyword evidence="10" id="KW-1185">Reference proteome</keyword>
<evidence type="ECO:0000313" key="10">
    <source>
        <dbReference type="Proteomes" id="UP000242469"/>
    </source>
</evidence>
<dbReference type="GO" id="GO:0055085">
    <property type="term" value="P:transmembrane transport"/>
    <property type="evidence" value="ECO:0007669"/>
    <property type="project" value="InterPro"/>
</dbReference>
<comment type="subcellular location">
    <subcellularLocation>
        <location evidence="1 7">Cell membrane</location>
        <topology evidence="1 7">Multi-pass membrane protein</topology>
    </subcellularLocation>
</comment>
<dbReference type="OrthoDB" id="9805855at2"/>
<evidence type="ECO:0000256" key="5">
    <source>
        <dbReference type="ARBA" id="ARBA00022989"/>
    </source>
</evidence>
<gene>
    <name evidence="9" type="ORF">SAMN02745729_101352</name>
</gene>
<feature type="transmembrane region" description="Helical" evidence="7">
    <location>
        <begin position="193"/>
        <end position="217"/>
    </location>
</feature>
<dbReference type="AlphaFoldDB" id="A0A1H3Y2M8"/>
<keyword evidence="4 7" id="KW-0812">Transmembrane</keyword>
<protein>
    <submittedName>
        <fullName evidence="9">Peptide/nickel transport system permease protein</fullName>
    </submittedName>
</protein>
<evidence type="ECO:0000256" key="7">
    <source>
        <dbReference type="RuleBase" id="RU363032"/>
    </source>
</evidence>
<dbReference type="Proteomes" id="UP000242469">
    <property type="component" value="Unassembled WGS sequence"/>
</dbReference>
<dbReference type="SUPFAM" id="SSF161098">
    <property type="entry name" value="MetI-like"/>
    <property type="match status" value="1"/>
</dbReference>
<dbReference type="EMBL" id="FNRJ01000001">
    <property type="protein sequence ID" value="SEA05780.1"/>
    <property type="molecule type" value="Genomic_DNA"/>
</dbReference>
<reference evidence="10" key="1">
    <citation type="submission" date="2016-10" db="EMBL/GenBank/DDBJ databases">
        <authorList>
            <person name="Varghese N."/>
            <person name="Submissions S."/>
        </authorList>
    </citation>
    <scope>NUCLEOTIDE SEQUENCE [LARGE SCALE GENOMIC DNA]</scope>
    <source>
        <strain evidence="10">DSM 11526</strain>
    </source>
</reference>
<evidence type="ECO:0000256" key="6">
    <source>
        <dbReference type="ARBA" id="ARBA00023136"/>
    </source>
</evidence>
<dbReference type="Gene3D" id="1.10.3720.10">
    <property type="entry name" value="MetI-like"/>
    <property type="match status" value="1"/>
</dbReference>
<keyword evidence="5 7" id="KW-1133">Transmembrane helix</keyword>
<evidence type="ECO:0000313" key="9">
    <source>
        <dbReference type="EMBL" id="SEA05780.1"/>
    </source>
</evidence>
<sequence length="327" mass="35452">MIFKSNIRIRVLKPLLDNALALVLLLILSFVLLQSLPGNQADALLSSDIRPDISAEDYRQAEVRLGLNKSLPEQFMEWVSGLIQGDMGYSLLYSAPVVEVLMGALPWTLALVVIALPLSLIIGSFLGLLAGIAPAQTVSRMLVGLVTLLSSLPGFVVALLLLSLFGISLGWFPTGGGISLQAKLHGSFAIIDWAYHAFLPVLALSLHGSVRYFYLAYGLAQQVGRRPFIQHARIRGVRGWRLLWRWYLPNAMPELLSRLSSSLPGVVGASLLIEVVFSYPGSGSLMLDAINNRDYQLLQGGLLLTGSIVLLGNTLLDLVIAVLTNRG</sequence>
<comment type="similarity">
    <text evidence="7">Belongs to the binding-protein-dependent transport system permease family.</text>
</comment>
<name>A0A1H3Y2M8_9GAMM</name>
<keyword evidence="6 7" id="KW-0472">Membrane</keyword>
<dbReference type="CDD" id="cd06261">
    <property type="entry name" value="TM_PBP2"/>
    <property type="match status" value="1"/>
</dbReference>
<dbReference type="InterPro" id="IPR035906">
    <property type="entry name" value="MetI-like_sf"/>
</dbReference>
<feature type="transmembrane region" description="Helical" evidence="7">
    <location>
        <begin position="142"/>
        <end position="173"/>
    </location>
</feature>
<evidence type="ECO:0000256" key="3">
    <source>
        <dbReference type="ARBA" id="ARBA00022475"/>
    </source>
</evidence>
<dbReference type="Pfam" id="PF19300">
    <property type="entry name" value="BPD_transp_1_N"/>
    <property type="match status" value="1"/>
</dbReference>
<dbReference type="InterPro" id="IPR000515">
    <property type="entry name" value="MetI-like"/>
</dbReference>